<dbReference type="OrthoDB" id="8443660at2"/>
<dbReference type="Pfam" id="PF11249">
    <property type="entry name" value="DUF3047"/>
    <property type="match status" value="1"/>
</dbReference>
<protein>
    <recommendedName>
        <fullName evidence="4">DUF3047 domain-containing protein</fullName>
    </recommendedName>
</protein>
<feature type="signal peptide" evidence="1">
    <location>
        <begin position="1"/>
        <end position="21"/>
    </location>
</feature>
<evidence type="ECO:0000313" key="2">
    <source>
        <dbReference type="EMBL" id="SLN74360.1"/>
    </source>
</evidence>
<evidence type="ECO:0008006" key="4">
    <source>
        <dbReference type="Google" id="ProtNLM"/>
    </source>
</evidence>
<evidence type="ECO:0000256" key="1">
    <source>
        <dbReference type="SAM" id="SignalP"/>
    </source>
</evidence>
<reference evidence="2 3" key="1">
    <citation type="submission" date="2017-03" db="EMBL/GenBank/DDBJ databases">
        <authorList>
            <person name="Afonso C.L."/>
            <person name="Miller P.J."/>
            <person name="Scott M.A."/>
            <person name="Spackman E."/>
            <person name="Goraichik I."/>
            <person name="Dimitrov K.M."/>
            <person name="Suarez D.L."/>
            <person name="Swayne D.E."/>
        </authorList>
    </citation>
    <scope>NUCLEOTIDE SEQUENCE [LARGE SCALE GENOMIC DNA]</scope>
    <source>
        <strain evidence="2 3">CECT 8625</strain>
    </source>
</reference>
<keyword evidence="1" id="KW-0732">Signal</keyword>
<accession>A0A1X7AAH8</accession>
<dbReference type="AlphaFoldDB" id="A0A1X7AAH8"/>
<dbReference type="RefSeq" id="WP_085793698.1">
    <property type="nucleotide sequence ID" value="NZ_FWFK01000010.1"/>
</dbReference>
<proteinExistence type="predicted"/>
<name>A0A1X7AAH8_9RHOB</name>
<gene>
    <name evidence="2" type="ORF">ROJ8625_04046</name>
</gene>
<dbReference type="EMBL" id="FWFK01000010">
    <property type="protein sequence ID" value="SLN74360.1"/>
    <property type="molecule type" value="Genomic_DNA"/>
</dbReference>
<sequence>MRLPSILLCLAALAPAAAALAGSVPFDAGWKTQRLTLFGPSNDYTFEGDAVRVVSEDSVSLAYRELDPGLADARAARWRWQVSEGVAATDLAQKGGDDRNIAVYFMFVPEDRAAELRGSNVVSLLDEDSARVLVYVWGGAHEAGQMLESPYLGARGRTVVLRPAGTGDAEEAVDLAADHARAFGGAPGALVGVAVSADSDDTDGRIDAQLSDLRIE</sequence>
<dbReference type="Proteomes" id="UP000193570">
    <property type="component" value="Unassembled WGS sequence"/>
</dbReference>
<organism evidence="2 3">
    <name type="scientific">Roseivivax jejudonensis</name>
    <dbReference type="NCBI Taxonomy" id="1529041"/>
    <lineage>
        <taxon>Bacteria</taxon>
        <taxon>Pseudomonadati</taxon>
        <taxon>Pseudomonadota</taxon>
        <taxon>Alphaproteobacteria</taxon>
        <taxon>Rhodobacterales</taxon>
        <taxon>Roseobacteraceae</taxon>
        <taxon>Roseivivax</taxon>
    </lineage>
</organism>
<dbReference type="InterPro" id="IPR021409">
    <property type="entry name" value="DUF3047"/>
</dbReference>
<feature type="chain" id="PRO_5012620514" description="DUF3047 domain-containing protein" evidence="1">
    <location>
        <begin position="22"/>
        <end position="216"/>
    </location>
</feature>
<evidence type="ECO:0000313" key="3">
    <source>
        <dbReference type="Proteomes" id="UP000193570"/>
    </source>
</evidence>
<keyword evidence="3" id="KW-1185">Reference proteome</keyword>